<feature type="compositionally biased region" description="Basic and acidic residues" evidence="1">
    <location>
        <begin position="514"/>
        <end position="548"/>
    </location>
</feature>
<organism evidence="3 4">
    <name type="scientific">Cercophora scortea</name>
    <dbReference type="NCBI Taxonomy" id="314031"/>
    <lineage>
        <taxon>Eukaryota</taxon>
        <taxon>Fungi</taxon>
        <taxon>Dikarya</taxon>
        <taxon>Ascomycota</taxon>
        <taxon>Pezizomycotina</taxon>
        <taxon>Sordariomycetes</taxon>
        <taxon>Sordariomycetidae</taxon>
        <taxon>Sordariales</taxon>
        <taxon>Lasiosphaeriaceae</taxon>
        <taxon>Cercophora</taxon>
    </lineage>
</organism>
<feature type="compositionally biased region" description="Basic and acidic residues" evidence="1">
    <location>
        <begin position="176"/>
        <end position="185"/>
    </location>
</feature>
<feature type="compositionally biased region" description="Polar residues" evidence="1">
    <location>
        <begin position="7"/>
        <end position="18"/>
    </location>
</feature>
<feature type="region of interest" description="Disordered" evidence="1">
    <location>
        <begin position="80"/>
        <end position="157"/>
    </location>
</feature>
<accession>A0AAE0MMV9</accession>
<protein>
    <recommendedName>
        <fullName evidence="2">DUF8035 domain-containing protein</fullName>
    </recommendedName>
</protein>
<feature type="compositionally biased region" description="Low complexity" evidence="1">
    <location>
        <begin position="472"/>
        <end position="485"/>
    </location>
</feature>
<reference evidence="3" key="2">
    <citation type="submission" date="2023-06" db="EMBL/GenBank/DDBJ databases">
        <authorList>
            <consortium name="Lawrence Berkeley National Laboratory"/>
            <person name="Haridas S."/>
            <person name="Hensen N."/>
            <person name="Bonometti L."/>
            <person name="Westerberg I."/>
            <person name="Brannstrom I.O."/>
            <person name="Guillou S."/>
            <person name="Cros-Aarteil S."/>
            <person name="Calhoun S."/>
            <person name="Kuo A."/>
            <person name="Mondo S."/>
            <person name="Pangilinan J."/>
            <person name="Riley R."/>
            <person name="Labutti K."/>
            <person name="Andreopoulos B."/>
            <person name="Lipzen A."/>
            <person name="Chen C."/>
            <person name="Yanf M."/>
            <person name="Daum C."/>
            <person name="Ng V."/>
            <person name="Clum A."/>
            <person name="Steindorff A."/>
            <person name="Ohm R."/>
            <person name="Martin F."/>
            <person name="Silar P."/>
            <person name="Natvig D."/>
            <person name="Lalanne C."/>
            <person name="Gautier V."/>
            <person name="Ament-Velasquez S.L."/>
            <person name="Kruys A."/>
            <person name="Hutchinson M.I."/>
            <person name="Powell A.J."/>
            <person name="Barry K."/>
            <person name="Miller A.N."/>
            <person name="Grigoriev I.V."/>
            <person name="Debuchy R."/>
            <person name="Gladieux P."/>
            <person name="Thoren M.H."/>
            <person name="Johannesson H."/>
        </authorList>
    </citation>
    <scope>NUCLEOTIDE SEQUENCE</scope>
    <source>
        <strain evidence="3">SMH4131-1</strain>
    </source>
</reference>
<feature type="compositionally biased region" description="Basic and acidic residues" evidence="1">
    <location>
        <begin position="345"/>
        <end position="357"/>
    </location>
</feature>
<gene>
    <name evidence="3" type="ORF">B0T19DRAFT_447710</name>
</gene>
<keyword evidence="4" id="KW-1185">Reference proteome</keyword>
<name>A0AAE0MMV9_9PEZI</name>
<feature type="compositionally biased region" description="Basic and acidic residues" evidence="1">
    <location>
        <begin position="602"/>
        <end position="617"/>
    </location>
</feature>
<feature type="compositionally biased region" description="Basic and acidic residues" evidence="1">
    <location>
        <begin position="779"/>
        <end position="813"/>
    </location>
</feature>
<sequence length="869" mass="101027">MADQRYRYSSTGPGTTRRSPPLYNPARASMPVTSNGYTSLYGGDIHVLPNSHHEGLAPRPTGDYRPTVVPISTTTYAVRKDSIPRTTSVKESGGRHHRRPSIDTETRKPIIVTTKHASGTQSATTARPASPPRDPYRSSDEGQYYAQPASSITRARSTVRAPFSAAMDDEEYQRLKDRTEHERILPRPSEPYRPSRPAVLYSNVPHRGTLEYDDEGWEYTKPSDLARYDLDHDRPRRSRRDSIDRYHRPTVSVSTDVARPYEQNDRRPRGPPPTTWGLDRISPRPAGGLYDGAGLRMPMPPTVPLAHDVNRRSGILDPPGGHHSERRTVSQRPVSLIQDASGRPTHHDDYYRGREDDLVQREVRERGHEYFGDENVMARGFGIRVEPKEPEEHRRGEALYHSERRERRRESVEHLRRREPRRRSDEDLEIVRKRDYEDRDRRSNRDREREREREREYRDDDLPAPLEEDEPAGLGIAAASLGLGSEDNSSPRRRKDDEPDRRRGDDADDDGFEIIEHPKDRERARNDAPAETETASRDRSRHDAESKLNGEPVITASRRRPRPASAFNPNDTASLEALKAQLAEVEEREKAAEKGALAVREPSLERRPSPPESRDSDYDSANNESRGRELVLPSREEKQVRVVSPPREKDDKKPIKGILKQPKPQFPEEPNPVREGVAPHKDDKTKVDVPSGARWTKISRKFVNPEALTIGKERFEVRDDFVIVLRVLSKEEIQAYSVATAQLRERRRKEYERDKKEYEPERGEDDDEERRRRHRVHRRDRDDDPDDDRRDRDRERELREREREREKERERGDRRHHHRHVSEGGEDFEDSRANPSDYHQSHRHHRSHREHDRERDRGHDRDLGSVGDE</sequence>
<dbReference type="Proteomes" id="UP001286456">
    <property type="component" value="Unassembled WGS sequence"/>
</dbReference>
<feature type="compositionally biased region" description="Polar residues" evidence="1">
    <location>
        <begin position="115"/>
        <end position="127"/>
    </location>
</feature>
<feature type="compositionally biased region" description="Basic and acidic residues" evidence="1">
    <location>
        <begin position="625"/>
        <end position="654"/>
    </location>
</feature>
<dbReference type="EMBL" id="JAUEPO010000001">
    <property type="protein sequence ID" value="KAK3336934.1"/>
    <property type="molecule type" value="Genomic_DNA"/>
</dbReference>
<dbReference type="AlphaFoldDB" id="A0AAE0MMV9"/>
<comment type="caution">
    <text evidence="3">The sequence shown here is derived from an EMBL/GenBank/DDBJ whole genome shotgun (WGS) entry which is preliminary data.</text>
</comment>
<evidence type="ECO:0000313" key="3">
    <source>
        <dbReference type="EMBL" id="KAK3336934.1"/>
    </source>
</evidence>
<proteinExistence type="predicted"/>
<dbReference type="PANTHER" id="PTHR42081">
    <property type="entry name" value="ZINC FINGER PROTEIN DHHC DOMAIN CONTAINING PROTEIN"/>
    <property type="match status" value="1"/>
</dbReference>
<feature type="region of interest" description="Disordered" evidence="1">
    <location>
        <begin position="387"/>
        <end position="692"/>
    </location>
</feature>
<feature type="region of interest" description="Disordered" evidence="1">
    <location>
        <begin position="228"/>
        <end position="357"/>
    </location>
</feature>
<feature type="compositionally biased region" description="Basic and acidic residues" evidence="1">
    <location>
        <begin position="748"/>
        <end position="761"/>
    </location>
</feature>
<evidence type="ECO:0000256" key="1">
    <source>
        <dbReference type="SAM" id="MobiDB-lite"/>
    </source>
</evidence>
<feature type="compositionally biased region" description="Basic and acidic residues" evidence="1">
    <location>
        <begin position="387"/>
        <end position="461"/>
    </location>
</feature>
<feature type="compositionally biased region" description="Basic and acidic residues" evidence="1">
    <location>
        <begin position="677"/>
        <end position="687"/>
    </location>
</feature>
<evidence type="ECO:0000259" key="2">
    <source>
        <dbReference type="Pfam" id="PF26118"/>
    </source>
</evidence>
<feature type="region of interest" description="Disordered" evidence="1">
    <location>
        <begin position="176"/>
        <end position="200"/>
    </location>
</feature>
<feature type="region of interest" description="Disordered" evidence="1">
    <location>
        <begin position="737"/>
        <end position="869"/>
    </location>
</feature>
<feature type="compositionally biased region" description="Basic and acidic residues" evidence="1">
    <location>
        <begin position="228"/>
        <end position="247"/>
    </location>
</feature>
<dbReference type="PANTHER" id="PTHR42081:SF1">
    <property type="entry name" value="ZINC FINGER PROTEIN DHHC DOMAIN CONTAINING PROTEIN"/>
    <property type="match status" value="1"/>
</dbReference>
<feature type="domain" description="DUF8035" evidence="2">
    <location>
        <begin position="693"/>
        <end position="746"/>
    </location>
</feature>
<reference evidence="3" key="1">
    <citation type="journal article" date="2023" name="Mol. Phylogenet. Evol.">
        <title>Genome-scale phylogeny and comparative genomics of the fungal order Sordariales.</title>
        <authorList>
            <person name="Hensen N."/>
            <person name="Bonometti L."/>
            <person name="Westerberg I."/>
            <person name="Brannstrom I.O."/>
            <person name="Guillou S."/>
            <person name="Cros-Aarteil S."/>
            <person name="Calhoun S."/>
            <person name="Haridas S."/>
            <person name="Kuo A."/>
            <person name="Mondo S."/>
            <person name="Pangilinan J."/>
            <person name="Riley R."/>
            <person name="LaButti K."/>
            <person name="Andreopoulos B."/>
            <person name="Lipzen A."/>
            <person name="Chen C."/>
            <person name="Yan M."/>
            <person name="Daum C."/>
            <person name="Ng V."/>
            <person name="Clum A."/>
            <person name="Steindorff A."/>
            <person name="Ohm R.A."/>
            <person name="Martin F."/>
            <person name="Silar P."/>
            <person name="Natvig D.O."/>
            <person name="Lalanne C."/>
            <person name="Gautier V."/>
            <person name="Ament-Velasquez S.L."/>
            <person name="Kruys A."/>
            <person name="Hutchinson M.I."/>
            <person name="Powell A.J."/>
            <person name="Barry K."/>
            <person name="Miller A.N."/>
            <person name="Grigoriev I.V."/>
            <person name="Debuchy R."/>
            <person name="Gladieux P."/>
            <person name="Hiltunen Thoren M."/>
            <person name="Johannesson H."/>
        </authorList>
    </citation>
    <scope>NUCLEOTIDE SEQUENCE</scope>
    <source>
        <strain evidence="3">SMH4131-1</strain>
    </source>
</reference>
<dbReference type="Pfam" id="PF26118">
    <property type="entry name" value="DUF8035"/>
    <property type="match status" value="1"/>
</dbReference>
<feature type="compositionally biased region" description="Basic and acidic residues" evidence="1">
    <location>
        <begin position="849"/>
        <end position="863"/>
    </location>
</feature>
<feature type="compositionally biased region" description="Basic and acidic residues" evidence="1">
    <location>
        <begin position="494"/>
        <end position="505"/>
    </location>
</feature>
<dbReference type="InterPro" id="IPR058348">
    <property type="entry name" value="DUF8035"/>
</dbReference>
<feature type="region of interest" description="Disordered" evidence="1">
    <location>
        <begin position="1"/>
        <end position="30"/>
    </location>
</feature>
<evidence type="ECO:0000313" key="4">
    <source>
        <dbReference type="Proteomes" id="UP001286456"/>
    </source>
</evidence>